<accession>A0A177B6E4</accession>
<evidence type="ECO:0000313" key="1">
    <source>
        <dbReference type="EMBL" id="OAF69272.1"/>
    </source>
</evidence>
<dbReference type="Proteomes" id="UP000078046">
    <property type="component" value="Unassembled WGS sequence"/>
</dbReference>
<sequence>MGECYDNIYIKSKKEYSPILWKKSINIVCTVNSYPESELKLLIDGYDIDDYNSVHSKNLIYLYDEYTNILNNGSIDVKCIKLNDAKFDIKHNVTCWAEQKISNAIESISKNIIHETKPIIVCDSIKLSPFSDISCLVKMYPTFRVVKLNVKFNTTSHNVELKHPIVLKNFFYPHPDFDVDINMV</sequence>
<keyword evidence="2" id="KW-1185">Reference proteome</keyword>
<organism evidence="1 2">
    <name type="scientific">Intoshia linei</name>
    <dbReference type="NCBI Taxonomy" id="1819745"/>
    <lineage>
        <taxon>Eukaryota</taxon>
        <taxon>Metazoa</taxon>
        <taxon>Spiralia</taxon>
        <taxon>Lophotrochozoa</taxon>
        <taxon>Mesozoa</taxon>
        <taxon>Orthonectida</taxon>
        <taxon>Rhopaluridae</taxon>
        <taxon>Intoshia</taxon>
    </lineage>
</organism>
<reference evidence="1 2" key="1">
    <citation type="submission" date="2016-04" db="EMBL/GenBank/DDBJ databases">
        <title>The genome of Intoshia linei affirms orthonectids as highly simplified spiralians.</title>
        <authorList>
            <person name="Mikhailov K.V."/>
            <person name="Slusarev G.S."/>
            <person name="Nikitin M.A."/>
            <person name="Logacheva M.D."/>
            <person name="Penin A."/>
            <person name="Aleoshin V."/>
            <person name="Panchin Y.V."/>
        </authorList>
    </citation>
    <scope>NUCLEOTIDE SEQUENCE [LARGE SCALE GENOMIC DNA]</scope>
    <source>
        <strain evidence="1">Intl2013</strain>
        <tissue evidence="1">Whole animal</tissue>
    </source>
</reference>
<dbReference type="EMBL" id="LWCA01000309">
    <property type="protein sequence ID" value="OAF69272.1"/>
    <property type="molecule type" value="Genomic_DNA"/>
</dbReference>
<gene>
    <name evidence="1" type="ORF">A3Q56_02965</name>
</gene>
<dbReference type="AlphaFoldDB" id="A0A177B6E4"/>
<name>A0A177B6E4_9BILA</name>
<proteinExistence type="predicted"/>
<comment type="caution">
    <text evidence="1">The sequence shown here is derived from an EMBL/GenBank/DDBJ whole genome shotgun (WGS) entry which is preliminary data.</text>
</comment>
<evidence type="ECO:0000313" key="2">
    <source>
        <dbReference type="Proteomes" id="UP000078046"/>
    </source>
</evidence>
<protein>
    <submittedName>
        <fullName evidence="1">Uncharacterized protein</fullName>
    </submittedName>
</protein>